<dbReference type="AlphaFoldDB" id="A0A9X1RGZ0"/>
<dbReference type="GO" id="GO:0042941">
    <property type="term" value="P:D-alanine transmembrane transport"/>
    <property type="evidence" value="ECO:0007669"/>
    <property type="project" value="TreeGrafter"/>
</dbReference>
<dbReference type="EMBL" id="JAKLTY010000042">
    <property type="protein sequence ID" value="MCG2632481.1"/>
    <property type="molecule type" value="Genomic_DNA"/>
</dbReference>
<evidence type="ECO:0000256" key="4">
    <source>
        <dbReference type="ARBA" id="ARBA00024722"/>
    </source>
</evidence>
<dbReference type="GO" id="GO:1903806">
    <property type="term" value="P:L-isoleucine import across plasma membrane"/>
    <property type="evidence" value="ECO:0007669"/>
    <property type="project" value="TreeGrafter"/>
</dbReference>
<comment type="function">
    <text evidence="4">Involved in beta-(1--&gt;2)glucan export. Transmembrane domains (TMD) form a pore in the inner membrane and the ATP-binding domain (NBD) is responsible for energy generation.</text>
</comment>
<dbReference type="InterPro" id="IPR032823">
    <property type="entry name" value="BCA_ABC_TP_C"/>
</dbReference>
<name>A0A9X1RGZ0_9BRAD</name>
<sequence>MSDPALSIEGLGVSFGALQALESIDMSVEPGERRVLLGTNGAGKTTLFNVIAGDLSPTRGKVALFGRDLGSIPAFRRARVGLARTYQSSAVFESQSVRDNLYLAALGARGRQWGPLPVDDLSEPMQQAAVDAARVGLANLVDRCVATLSHGQRRQLEIGMALAQRPRLLLLDEPAAGLSPGERPLLIELVLALPRDITLVMIEHDMDVALLVADRVSVMKNGRVVANGSPADVRVDPAVRAIYLGGEHA</sequence>
<dbReference type="GO" id="GO:0015188">
    <property type="term" value="F:L-isoleucine transmembrane transporter activity"/>
    <property type="evidence" value="ECO:0007669"/>
    <property type="project" value="TreeGrafter"/>
</dbReference>
<dbReference type="InterPro" id="IPR003593">
    <property type="entry name" value="AAA+_ATPase"/>
</dbReference>
<dbReference type="InterPro" id="IPR027417">
    <property type="entry name" value="P-loop_NTPase"/>
</dbReference>
<dbReference type="InterPro" id="IPR003439">
    <property type="entry name" value="ABC_transporter-like_ATP-bd"/>
</dbReference>
<dbReference type="GO" id="GO:0016887">
    <property type="term" value="F:ATP hydrolysis activity"/>
    <property type="evidence" value="ECO:0007669"/>
    <property type="project" value="InterPro"/>
</dbReference>
<dbReference type="Proteomes" id="UP001139054">
    <property type="component" value="Unassembled WGS sequence"/>
</dbReference>
<dbReference type="CDD" id="cd03219">
    <property type="entry name" value="ABC_Mj1267_LivG_branched"/>
    <property type="match status" value="1"/>
</dbReference>
<reference evidence="6" key="1">
    <citation type="submission" date="2022-01" db="EMBL/GenBank/DDBJ databases">
        <title>Genome sequnece data of strain Bradyrhizobium sp. nov.</title>
        <authorList>
            <person name="Zhang J."/>
        </authorList>
    </citation>
    <scope>NUCLEOTIDE SEQUENCE</scope>
    <source>
        <strain evidence="7">WYCCWR 12774</strain>
        <strain evidence="6">WYCCWR 13023</strain>
    </source>
</reference>
<gene>
    <name evidence="7" type="ORF">L6637_39300</name>
    <name evidence="6" type="ORF">L6654_38405</name>
</gene>
<organism evidence="6 9">
    <name type="scientific">Bradyrhizobium zhengyangense</name>
    <dbReference type="NCBI Taxonomy" id="2911009"/>
    <lineage>
        <taxon>Bacteria</taxon>
        <taxon>Pseudomonadati</taxon>
        <taxon>Pseudomonadota</taxon>
        <taxon>Alphaproteobacteria</taxon>
        <taxon>Hyphomicrobiales</taxon>
        <taxon>Nitrobacteraceae</taxon>
        <taxon>Bradyrhizobium</taxon>
    </lineage>
</organism>
<dbReference type="Gene3D" id="3.40.50.300">
    <property type="entry name" value="P-loop containing nucleotide triphosphate hydrolases"/>
    <property type="match status" value="1"/>
</dbReference>
<keyword evidence="8" id="KW-1185">Reference proteome</keyword>
<evidence type="ECO:0000259" key="5">
    <source>
        <dbReference type="PROSITE" id="PS50893"/>
    </source>
</evidence>
<dbReference type="PANTHER" id="PTHR45772:SF7">
    <property type="entry name" value="AMINO ACID ABC TRANSPORTER ATP-BINDING PROTEIN"/>
    <property type="match status" value="1"/>
</dbReference>
<keyword evidence="1" id="KW-0813">Transport</keyword>
<dbReference type="GO" id="GO:0015808">
    <property type="term" value="P:L-alanine transport"/>
    <property type="evidence" value="ECO:0007669"/>
    <property type="project" value="TreeGrafter"/>
</dbReference>
<dbReference type="GO" id="GO:0005304">
    <property type="term" value="F:L-valine transmembrane transporter activity"/>
    <property type="evidence" value="ECO:0007669"/>
    <property type="project" value="TreeGrafter"/>
</dbReference>
<evidence type="ECO:0000256" key="1">
    <source>
        <dbReference type="ARBA" id="ARBA00022448"/>
    </source>
</evidence>
<dbReference type="InterPro" id="IPR051120">
    <property type="entry name" value="ABC_AA/LPS_Transport"/>
</dbReference>
<evidence type="ECO:0000313" key="7">
    <source>
        <dbReference type="EMBL" id="MCG2672968.1"/>
    </source>
</evidence>
<evidence type="ECO:0000313" key="9">
    <source>
        <dbReference type="Proteomes" id="UP001139054"/>
    </source>
</evidence>
<dbReference type="GO" id="GO:1903805">
    <property type="term" value="P:L-valine import across plasma membrane"/>
    <property type="evidence" value="ECO:0007669"/>
    <property type="project" value="TreeGrafter"/>
</dbReference>
<keyword evidence="2" id="KW-0547">Nucleotide-binding</keyword>
<evidence type="ECO:0000256" key="3">
    <source>
        <dbReference type="ARBA" id="ARBA00022840"/>
    </source>
</evidence>
<dbReference type="Pfam" id="PF00005">
    <property type="entry name" value="ABC_tran"/>
    <property type="match status" value="1"/>
</dbReference>
<keyword evidence="3 6" id="KW-0067">ATP-binding</keyword>
<dbReference type="SUPFAM" id="SSF52540">
    <property type="entry name" value="P-loop containing nucleoside triphosphate hydrolases"/>
    <property type="match status" value="1"/>
</dbReference>
<accession>A0A9X1RGZ0</accession>
<protein>
    <submittedName>
        <fullName evidence="6">ABC transporter ATP-binding protein</fullName>
    </submittedName>
</protein>
<evidence type="ECO:0000313" key="8">
    <source>
        <dbReference type="Proteomes" id="UP001139012"/>
    </source>
</evidence>
<dbReference type="GO" id="GO:0005886">
    <property type="term" value="C:plasma membrane"/>
    <property type="evidence" value="ECO:0007669"/>
    <property type="project" value="TreeGrafter"/>
</dbReference>
<evidence type="ECO:0000313" key="6">
    <source>
        <dbReference type="EMBL" id="MCG2632481.1"/>
    </source>
</evidence>
<dbReference type="SMART" id="SM00382">
    <property type="entry name" value="AAA"/>
    <property type="match status" value="1"/>
</dbReference>
<dbReference type="PROSITE" id="PS50893">
    <property type="entry name" value="ABC_TRANSPORTER_2"/>
    <property type="match status" value="1"/>
</dbReference>
<dbReference type="Pfam" id="PF12399">
    <property type="entry name" value="BCA_ABC_TP_C"/>
    <property type="match status" value="1"/>
</dbReference>
<dbReference type="GO" id="GO:0005524">
    <property type="term" value="F:ATP binding"/>
    <property type="evidence" value="ECO:0007669"/>
    <property type="project" value="UniProtKB-KW"/>
</dbReference>
<dbReference type="PANTHER" id="PTHR45772">
    <property type="entry name" value="CONSERVED COMPONENT OF ABC TRANSPORTER FOR NATURAL AMINO ACIDS-RELATED"/>
    <property type="match status" value="1"/>
</dbReference>
<proteinExistence type="predicted"/>
<dbReference type="EMBL" id="JAKLUA010000029">
    <property type="protein sequence ID" value="MCG2672968.1"/>
    <property type="molecule type" value="Genomic_DNA"/>
</dbReference>
<dbReference type="RefSeq" id="WP_237874074.1">
    <property type="nucleotide sequence ID" value="NZ_JAKLTY010000042.1"/>
</dbReference>
<comment type="caution">
    <text evidence="6">The sequence shown here is derived from an EMBL/GenBank/DDBJ whole genome shotgun (WGS) entry which is preliminary data.</text>
</comment>
<dbReference type="GO" id="GO:0015192">
    <property type="term" value="F:L-phenylalanine transmembrane transporter activity"/>
    <property type="evidence" value="ECO:0007669"/>
    <property type="project" value="TreeGrafter"/>
</dbReference>
<evidence type="ECO:0000256" key="2">
    <source>
        <dbReference type="ARBA" id="ARBA00022741"/>
    </source>
</evidence>
<dbReference type="Proteomes" id="UP001139012">
    <property type="component" value="Unassembled WGS sequence"/>
</dbReference>
<feature type="domain" description="ABC transporter" evidence="5">
    <location>
        <begin position="6"/>
        <end position="246"/>
    </location>
</feature>